<dbReference type="Gene3D" id="1.10.287.130">
    <property type="match status" value="1"/>
</dbReference>
<dbReference type="Gene3D" id="3.30.450.40">
    <property type="match status" value="1"/>
</dbReference>
<reference evidence="6" key="1">
    <citation type="journal article" date="2019" name="Int. J. Syst. Evol. Microbiol.">
        <title>The Global Catalogue of Microorganisms (GCM) 10K type strain sequencing project: providing services to taxonomists for standard genome sequencing and annotation.</title>
        <authorList>
            <consortium name="The Broad Institute Genomics Platform"/>
            <consortium name="The Broad Institute Genome Sequencing Center for Infectious Disease"/>
            <person name="Wu L."/>
            <person name="Ma J."/>
        </authorList>
    </citation>
    <scope>NUCLEOTIDE SEQUENCE [LARGE SCALE GENOMIC DNA]</scope>
    <source>
        <strain evidence="6">KCTC 19812</strain>
    </source>
</reference>
<comment type="caution">
    <text evidence="5">The sequence shown here is derived from an EMBL/GenBank/DDBJ whole genome shotgun (WGS) entry which is preliminary data.</text>
</comment>
<keyword evidence="5" id="KW-0547">Nucleotide-binding</keyword>
<keyword evidence="3" id="KW-0597">Phosphoprotein</keyword>
<dbReference type="PANTHER" id="PTHR43065:SF42">
    <property type="entry name" value="TWO-COMPONENT SENSOR PPRA"/>
    <property type="match status" value="1"/>
</dbReference>
<dbReference type="InterPro" id="IPR036097">
    <property type="entry name" value="HisK_dim/P_sf"/>
</dbReference>
<accession>A0ABW5B2R7</accession>
<dbReference type="Gene3D" id="3.30.565.10">
    <property type="entry name" value="Histidine kinase-like ATPase, C-terminal domain"/>
    <property type="match status" value="1"/>
</dbReference>
<evidence type="ECO:0000256" key="1">
    <source>
        <dbReference type="ARBA" id="ARBA00000085"/>
    </source>
</evidence>
<dbReference type="GO" id="GO:0005524">
    <property type="term" value="F:ATP binding"/>
    <property type="evidence" value="ECO:0007669"/>
    <property type="project" value="UniProtKB-KW"/>
</dbReference>
<dbReference type="InterPro" id="IPR036890">
    <property type="entry name" value="HATPase_C_sf"/>
</dbReference>
<dbReference type="SMART" id="SM00065">
    <property type="entry name" value="GAF"/>
    <property type="match status" value="1"/>
</dbReference>
<dbReference type="InterPro" id="IPR003594">
    <property type="entry name" value="HATPase_dom"/>
</dbReference>
<dbReference type="RefSeq" id="WP_380800130.1">
    <property type="nucleotide sequence ID" value="NZ_JBHUIV010000005.1"/>
</dbReference>
<feature type="domain" description="Histidine kinase" evidence="4">
    <location>
        <begin position="236"/>
        <end position="483"/>
    </location>
</feature>
<protein>
    <recommendedName>
        <fullName evidence="2">histidine kinase</fullName>
        <ecNumber evidence="2">2.7.13.3</ecNumber>
    </recommendedName>
</protein>
<dbReference type="InterPro" id="IPR003018">
    <property type="entry name" value="GAF"/>
</dbReference>
<evidence type="ECO:0000256" key="2">
    <source>
        <dbReference type="ARBA" id="ARBA00012438"/>
    </source>
</evidence>
<dbReference type="SUPFAM" id="SSF55781">
    <property type="entry name" value="GAF domain-like"/>
    <property type="match status" value="1"/>
</dbReference>
<dbReference type="Proteomes" id="UP001597414">
    <property type="component" value="Unassembled WGS sequence"/>
</dbReference>
<dbReference type="SUPFAM" id="SSF47384">
    <property type="entry name" value="Homodimeric domain of signal transducing histidine kinase"/>
    <property type="match status" value="1"/>
</dbReference>
<dbReference type="InterPro" id="IPR003661">
    <property type="entry name" value="HisK_dim/P_dom"/>
</dbReference>
<dbReference type="SUPFAM" id="SSF55874">
    <property type="entry name" value="ATPase domain of HSP90 chaperone/DNA topoisomerase II/histidine kinase"/>
    <property type="match status" value="1"/>
</dbReference>
<dbReference type="PRINTS" id="PR00344">
    <property type="entry name" value="BCTRLSENSOR"/>
</dbReference>
<name>A0ABW5B2R7_9BACT</name>
<dbReference type="PANTHER" id="PTHR43065">
    <property type="entry name" value="SENSOR HISTIDINE KINASE"/>
    <property type="match status" value="1"/>
</dbReference>
<dbReference type="SMART" id="SM00387">
    <property type="entry name" value="HATPase_c"/>
    <property type="match status" value="1"/>
</dbReference>
<evidence type="ECO:0000256" key="3">
    <source>
        <dbReference type="ARBA" id="ARBA00022553"/>
    </source>
</evidence>
<dbReference type="PROSITE" id="PS50109">
    <property type="entry name" value="HIS_KIN"/>
    <property type="match status" value="1"/>
</dbReference>
<dbReference type="EC" id="2.7.13.3" evidence="2"/>
<gene>
    <name evidence="5" type="ORF">ACFSKV_02435</name>
</gene>
<evidence type="ECO:0000259" key="4">
    <source>
        <dbReference type="PROSITE" id="PS50109"/>
    </source>
</evidence>
<sequence>MSYVVFSGLLVGSIVVSQRNRAISRERQLSALREVTLKAEAENERRKNIELIGEIGKEITRSLSIENIIDTVYHHVNKLMDSSVFGIGIYNKPNNSLEFPATKEKGSVLPPYSYKVDDNTRPASWCFRNQKEIFSNDFEIDHQRYVEFVPPTVQGDATQSIVYLPLFNKDKIIGVLTAQSFEKNAYTDFHLDFLRSIATYAALALDNAEAYRDLKHTQEQLIQSEKMASLGELTAGIAHEIQNPLNFVNNFSELNAELIDELVEEADKGNIEEVKAIAVDLRENETKINYHGKRAESIVKGMLQHSRTGSGKKELTDLNALADEYLRLAYHGLRAKDKSFQADFKADLDPNLPKSEVMPQDMGRVLLNLINNAFYAVNEKRKKLLESGDTSYKPLVKVKTRSLGNAIEISVMDNGEGIPESVKSKIFQPFFTTKPTGQGTGLGLSLSYDIVKAHEGTLLVESPPKSGIEEILSGTLFIITIPV</sequence>
<proteinExistence type="predicted"/>
<organism evidence="5 6">
    <name type="scientific">Shivajiella indica</name>
    <dbReference type="NCBI Taxonomy" id="872115"/>
    <lineage>
        <taxon>Bacteria</taxon>
        <taxon>Pseudomonadati</taxon>
        <taxon>Bacteroidota</taxon>
        <taxon>Cytophagia</taxon>
        <taxon>Cytophagales</taxon>
        <taxon>Cyclobacteriaceae</taxon>
        <taxon>Shivajiella</taxon>
    </lineage>
</organism>
<dbReference type="CDD" id="cd00082">
    <property type="entry name" value="HisKA"/>
    <property type="match status" value="1"/>
</dbReference>
<dbReference type="Pfam" id="PF13185">
    <property type="entry name" value="GAF_2"/>
    <property type="match status" value="1"/>
</dbReference>
<evidence type="ECO:0000313" key="5">
    <source>
        <dbReference type="EMBL" id="MFD2200407.1"/>
    </source>
</evidence>
<dbReference type="InterPro" id="IPR005467">
    <property type="entry name" value="His_kinase_dom"/>
</dbReference>
<evidence type="ECO:0000313" key="6">
    <source>
        <dbReference type="Proteomes" id="UP001597414"/>
    </source>
</evidence>
<dbReference type="InterPro" id="IPR004358">
    <property type="entry name" value="Sig_transdc_His_kin-like_C"/>
</dbReference>
<dbReference type="EMBL" id="JBHUIV010000005">
    <property type="protein sequence ID" value="MFD2200407.1"/>
    <property type="molecule type" value="Genomic_DNA"/>
</dbReference>
<keyword evidence="6" id="KW-1185">Reference proteome</keyword>
<comment type="catalytic activity">
    <reaction evidence="1">
        <text>ATP + protein L-histidine = ADP + protein N-phospho-L-histidine.</text>
        <dbReference type="EC" id="2.7.13.3"/>
    </reaction>
</comment>
<dbReference type="Pfam" id="PF02518">
    <property type="entry name" value="HATPase_c"/>
    <property type="match status" value="1"/>
</dbReference>
<dbReference type="InterPro" id="IPR029016">
    <property type="entry name" value="GAF-like_dom_sf"/>
</dbReference>
<keyword evidence="5" id="KW-0067">ATP-binding</keyword>